<dbReference type="STRING" id="1225564.AA309_08080"/>
<accession>A0A0H1RLS8</accession>
<sequence>MNSEKRDHLFLDDLHVGQTFTSPSHRLDTEQIKRFAQEFDPQSFHLDENAAAQSLFAGLAASGWHTAALTMRLLVNGGAPIAGGIIGAAVEIAWPKPTRPGDELHVVSEVEEIIPSRSKPDRGIVVLRSETRNQRSEVVQVLTSKLVVPRRQSSGKK</sequence>
<dbReference type="PATRIC" id="fig|1225564.3.peg.2154"/>
<dbReference type="InterPro" id="IPR052342">
    <property type="entry name" value="MCH/BMMD"/>
</dbReference>
<dbReference type="InterPro" id="IPR002539">
    <property type="entry name" value="MaoC-like_dom"/>
</dbReference>
<dbReference type="PANTHER" id="PTHR43664">
    <property type="entry name" value="MONOAMINE OXIDASE-RELATED"/>
    <property type="match status" value="1"/>
</dbReference>
<dbReference type="AlphaFoldDB" id="A0A0H1RLS8"/>
<dbReference type="RefSeq" id="WP_047188490.1">
    <property type="nucleotide sequence ID" value="NZ_LCYG01000019.1"/>
</dbReference>
<keyword evidence="3" id="KW-1185">Reference proteome</keyword>
<dbReference type="Gene3D" id="3.10.129.10">
    <property type="entry name" value="Hotdog Thioesterase"/>
    <property type="match status" value="1"/>
</dbReference>
<reference evidence="2 3" key="1">
    <citation type="submission" date="2015-05" db="EMBL/GenBank/DDBJ databases">
        <title>Draft genome sequence of Microvirga vignae strain BR3299, a novel nitrogen fixing bacteria isolated from Brazil semi-aired region.</title>
        <authorList>
            <person name="Zilli J.E."/>
            <person name="Passos S.R."/>
            <person name="Leite J."/>
            <person name="Baldani J.I."/>
            <person name="Xavier G.R."/>
            <person name="Rumjaneck N.G."/>
            <person name="Simoes-Araujo J.L."/>
        </authorList>
    </citation>
    <scope>NUCLEOTIDE SEQUENCE [LARGE SCALE GENOMIC DNA]</scope>
    <source>
        <strain evidence="2 3">BR3299</strain>
    </source>
</reference>
<organism evidence="2 3">
    <name type="scientific">Microvirga vignae</name>
    <dbReference type="NCBI Taxonomy" id="1225564"/>
    <lineage>
        <taxon>Bacteria</taxon>
        <taxon>Pseudomonadati</taxon>
        <taxon>Pseudomonadota</taxon>
        <taxon>Alphaproteobacteria</taxon>
        <taxon>Hyphomicrobiales</taxon>
        <taxon>Methylobacteriaceae</taxon>
        <taxon>Microvirga</taxon>
    </lineage>
</organism>
<evidence type="ECO:0000313" key="3">
    <source>
        <dbReference type="Proteomes" id="UP000035489"/>
    </source>
</evidence>
<dbReference type="OrthoDB" id="9797938at2"/>
<name>A0A0H1RLS8_9HYPH</name>
<dbReference type="SUPFAM" id="SSF54637">
    <property type="entry name" value="Thioesterase/thiol ester dehydrase-isomerase"/>
    <property type="match status" value="1"/>
</dbReference>
<dbReference type="Proteomes" id="UP000035489">
    <property type="component" value="Unassembled WGS sequence"/>
</dbReference>
<evidence type="ECO:0000259" key="1">
    <source>
        <dbReference type="Pfam" id="PF01575"/>
    </source>
</evidence>
<dbReference type="EMBL" id="LCYG01000019">
    <property type="protein sequence ID" value="KLK93607.1"/>
    <property type="molecule type" value="Genomic_DNA"/>
</dbReference>
<comment type="caution">
    <text evidence="2">The sequence shown here is derived from an EMBL/GenBank/DDBJ whole genome shotgun (WGS) entry which is preliminary data.</text>
</comment>
<gene>
    <name evidence="2" type="ORF">AA309_08080</name>
</gene>
<dbReference type="PANTHER" id="PTHR43664:SF1">
    <property type="entry name" value="BETA-METHYLMALYL-COA DEHYDRATASE"/>
    <property type="match status" value="1"/>
</dbReference>
<dbReference type="Pfam" id="PF01575">
    <property type="entry name" value="MaoC_dehydratas"/>
    <property type="match status" value="1"/>
</dbReference>
<evidence type="ECO:0000313" key="2">
    <source>
        <dbReference type="EMBL" id="KLK93607.1"/>
    </source>
</evidence>
<protein>
    <submittedName>
        <fullName evidence="2">Dehydratase</fullName>
    </submittedName>
</protein>
<dbReference type="InterPro" id="IPR029069">
    <property type="entry name" value="HotDog_dom_sf"/>
</dbReference>
<proteinExistence type="predicted"/>
<dbReference type="CDD" id="cd03454">
    <property type="entry name" value="YdeM"/>
    <property type="match status" value="1"/>
</dbReference>
<feature type="domain" description="MaoC-like" evidence="1">
    <location>
        <begin position="18"/>
        <end position="117"/>
    </location>
</feature>